<dbReference type="InterPro" id="IPR046433">
    <property type="entry name" value="ActCoA_hydro"/>
</dbReference>
<dbReference type="EMBL" id="CAEZYU010000149">
    <property type="protein sequence ID" value="CAB4760335.1"/>
    <property type="molecule type" value="Genomic_DNA"/>
</dbReference>
<dbReference type="InterPro" id="IPR037171">
    <property type="entry name" value="NagB/RpiA_transferase-like"/>
</dbReference>
<dbReference type="AlphaFoldDB" id="A0A6J6UM70"/>
<sequence length="433" mass="46336">MAALRVQSASEAAAFLTPTDNLAVGLGPAHPNAFLHALGERTDWVDLQVSGALLTDLYAVFMQPAVHFRSGFFGPAERMLRDAGADIQYVPADFRRFGPILEKLAPRVLATAASAPDADGYCSFSLHAGATLDAFHQAGADPDRLLIVEHSPLYPRTFGIMPDHPHRLHLDEIDVIFESQAAPVDLAEPPSDEIDLAIATHAGRYIQDGATLQTGIGAIPSLIASQLCDAPGGGYGVHSEMFTTGLMRLHQAGKVSNLNKGEFDGFSVTTFAAGTPELYTWLDNNEDVRFLPVSVVNSTDVISENNNFISINGATAVDLLGQVAADTINGRQYSGTGGHEDFLAGAGLQNDDRSLLCLRSSTMVDGVRTSRILSNVGPHMTVTTPRHQVDTIITEFGAAELKGRTVHERALALAEIAHPDFHEQLLEAAAQLR</sequence>
<dbReference type="GO" id="GO:0006083">
    <property type="term" value="P:acetate metabolic process"/>
    <property type="evidence" value="ECO:0007669"/>
    <property type="project" value="InterPro"/>
</dbReference>
<evidence type="ECO:0000259" key="1">
    <source>
        <dbReference type="Pfam" id="PF13336"/>
    </source>
</evidence>
<gene>
    <name evidence="2" type="ORF">UFOPK2766_02175</name>
    <name evidence="3" type="ORF">UFOPK3519_01879</name>
</gene>
<dbReference type="PANTHER" id="PTHR21432">
    <property type="entry name" value="ACETYL-COA HYDROLASE-RELATED"/>
    <property type="match status" value="1"/>
</dbReference>
<evidence type="ECO:0000313" key="2">
    <source>
        <dbReference type="EMBL" id="CAB4760335.1"/>
    </source>
</evidence>
<dbReference type="InterPro" id="IPR026888">
    <property type="entry name" value="AcetylCoA_hyd_C"/>
</dbReference>
<dbReference type="PANTHER" id="PTHR21432:SF20">
    <property type="entry name" value="ACETYL-COA HYDROLASE"/>
    <property type="match status" value="1"/>
</dbReference>
<dbReference type="Gene3D" id="3.40.1080.20">
    <property type="entry name" value="Acetyl-CoA hydrolase/transferase C-terminal domain"/>
    <property type="match status" value="1"/>
</dbReference>
<dbReference type="GO" id="GO:0008775">
    <property type="term" value="F:acetate CoA-transferase activity"/>
    <property type="evidence" value="ECO:0007669"/>
    <property type="project" value="InterPro"/>
</dbReference>
<dbReference type="SUPFAM" id="SSF100950">
    <property type="entry name" value="NagB/RpiA/CoA transferase-like"/>
    <property type="match status" value="2"/>
</dbReference>
<proteinExistence type="predicted"/>
<dbReference type="Gene3D" id="3.30.750.70">
    <property type="entry name" value="4-hydroxybutyrate coenzyme like domains"/>
    <property type="match status" value="1"/>
</dbReference>
<protein>
    <submittedName>
        <fullName evidence="2">Unannotated protein</fullName>
    </submittedName>
</protein>
<dbReference type="EMBL" id="CAFBMG010000228">
    <property type="protein sequence ID" value="CAB4919943.1"/>
    <property type="molecule type" value="Genomic_DNA"/>
</dbReference>
<name>A0A6J6UM70_9ZZZZ</name>
<feature type="domain" description="Acetyl-CoA hydrolase/transferase C-terminal" evidence="1">
    <location>
        <begin position="274"/>
        <end position="429"/>
    </location>
</feature>
<dbReference type="Gene3D" id="3.40.1080.10">
    <property type="entry name" value="Glutaconate Coenzyme A-transferase"/>
    <property type="match status" value="1"/>
</dbReference>
<accession>A0A6J6UM70</accession>
<reference evidence="2" key="1">
    <citation type="submission" date="2020-05" db="EMBL/GenBank/DDBJ databases">
        <authorList>
            <person name="Chiriac C."/>
            <person name="Salcher M."/>
            <person name="Ghai R."/>
            <person name="Kavagutti S V."/>
        </authorList>
    </citation>
    <scope>NUCLEOTIDE SEQUENCE</scope>
</reference>
<evidence type="ECO:0000313" key="3">
    <source>
        <dbReference type="EMBL" id="CAB4919943.1"/>
    </source>
</evidence>
<dbReference type="InterPro" id="IPR038460">
    <property type="entry name" value="AcetylCoA_hyd_C_sf"/>
</dbReference>
<dbReference type="Pfam" id="PF13336">
    <property type="entry name" value="AcetylCoA_hyd_C"/>
    <property type="match status" value="1"/>
</dbReference>
<organism evidence="2">
    <name type="scientific">freshwater metagenome</name>
    <dbReference type="NCBI Taxonomy" id="449393"/>
    <lineage>
        <taxon>unclassified sequences</taxon>
        <taxon>metagenomes</taxon>
        <taxon>ecological metagenomes</taxon>
    </lineage>
</organism>